<protein>
    <submittedName>
        <fullName evidence="8">RNA polymerase, sigma-24 subunit, ECF subfamily</fullName>
    </submittedName>
</protein>
<dbReference type="SUPFAM" id="SSF88659">
    <property type="entry name" value="Sigma3 and sigma4 domains of RNA polymerase sigma factors"/>
    <property type="match status" value="1"/>
</dbReference>
<evidence type="ECO:0000256" key="3">
    <source>
        <dbReference type="ARBA" id="ARBA00023082"/>
    </source>
</evidence>
<feature type="domain" description="RNA polymerase sigma factor 70 region 4 type 2" evidence="7">
    <location>
        <begin position="141"/>
        <end position="193"/>
    </location>
</feature>
<organism evidence="8">
    <name type="scientific">Solibacter usitatus (strain Ellin6076)</name>
    <dbReference type="NCBI Taxonomy" id="234267"/>
    <lineage>
        <taxon>Bacteria</taxon>
        <taxon>Pseudomonadati</taxon>
        <taxon>Acidobacteriota</taxon>
        <taxon>Terriglobia</taxon>
        <taxon>Bryobacterales</taxon>
        <taxon>Solibacteraceae</taxon>
        <taxon>Candidatus Solibacter</taxon>
    </lineage>
</organism>
<dbReference type="InterPro" id="IPR039425">
    <property type="entry name" value="RNA_pol_sigma-70-like"/>
</dbReference>
<dbReference type="InterPro" id="IPR013325">
    <property type="entry name" value="RNA_pol_sigma_r2"/>
</dbReference>
<dbReference type="PANTHER" id="PTHR43133">
    <property type="entry name" value="RNA POLYMERASE ECF-TYPE SIGMA FACTO"/>
    <property type="match status" value="1"/>
</dbReference>
<keyword evidence="3" id="KW-0731">Sigma factor</keyword>
<dbReference type="HOGENOM" id="CLU_047691_3_0_0"/>
<dbReference type="InterPro" id="IPR013249">
    <property type="entry name" value="RNA_pol_sigma70_r4_t2"/>
</dbReference>
<evidence type="ECO:0000259" key="6">
    <source>
        <dbReference type="Pfam" id="PF04542"/>
    </source>
</evidence>
<proteinExistence type="inferred from homology"/>
<gene>
    <name evidence="8" type="ordered locus">Acid_7247</name>
</gene>
<dbReference type="InParanoid" id="Q01QB2"/>
<evidence type="ECO:0000256" key="2">
    <source>
        <dbReference type="ARBA" id="ARBA00023015"/>
    </source>
</evidence>
<dbReference type="GO" id="GO:0006352">
    <property type="term" value="P:DNA-templated transcription initiation"/>
    <property type="evidence" value="ECO:0007669"/>
    <property type="project" value="InterPro"/>
</dbReference>
<evidence type="ECO:0000259" key="7">
    <source>
        <dbReference type="Pfam" id="PF08281"/>
    </source>
</evidence>
<keyword evidence="2" id="KW-0805">Transcription regulation</keyword>
<evidence type="ECO:0000256" key="4">
    <source>
        <dbReference type="ARBA" id="ARBA00023125"/>
    </source>
</evidence>
<dbReference type="InterPro" id="IPR013324">
    <property type="entry name" value="RNA_pol_sigma_r3/r4-like"/>
</dbReference>
<dbReference type="EMBL" id="CP000473">
    <property type="protein sequence ID" value="ABJ88158.1"/>
    <property type="molecule type" value="Genomic_DNA"/>
</dbReference>
<reference evidence="8" key="1">
    <citation type="submission" date="2006-10" db="EMBL/GenBank/DDBJ databases">
        <title>Complete sequence of Solibacter usitatus Ellin6076.</title>
        <authorList>
            <consortium name="US DOE Joint Genome Institute"/>
            <person name="Copeland A."/>
            <person name="Lucas S."/>
            <person name="Lapidus A."/>
            <person name="Barry K."/>
            <person name="Detter J.C."/>
            <person name="Glavina del Rio T."/>
            <person name="Hammon N."/>
            <person name="Israni S."/>
            <person name="Dalin E."/>
            <person name="Tice H."/>
            <person name="Pitluck S."/>
            <person name="Thompson L.S."/>
            <person name="Brettin T."/>
            <person name="Bruce D."/>
            <person name="Han C."/>
            <person name="Tapia R."/>
            <person name="Gilna P."/>
            <person name="Schmutz J."/>
            <person name="Larimer F."/>
            <person name="Land M."/>
            <person name="Hauser L."/>
            <person name="Kyrpides N."/>
            <person name="Mikhailova N."/>
            <person name="Janssen P.H."/>
            <person name="Kuske C.R."/>
            <person name="Richardson P."/>
        </authorList>
    </citation>
    <scope>NUCLEOTIDE SEQUENCE</scope>
    <source>
        <strain evidence="8">Ellin6076</strain>
    </source>
</reference>
<feature type="domain" description="RNA polymerase sigma-70 region 2" evidence="6">
    <location>
        <begin position="37"/>
        <end position="105"/>
    </location>
</feature>
<sequence length="205" mass="23314">MLTGGKTCSLKNSRMECTDLEYVTRARAGDTDAFRVLVERHSRALFRLAFRMTGNQQDGEDVVQESFLRAYKQLAKFDERASFGTWLYRIAVNCSLDLVRSRKRRNEHMAPEDSEMEDPVLLLPSKDPTPDRMAMSGQVRERVADAMNELSASERTAFVLRHFEGMCIEDVSRVLGCQPGAAKHSVFRAVQKLRRALEPHMSAAR</sequence>
<dbReference type="eggNOG" id="COG1595">
    <property type="taxonomic scope" value="Bacteria"/>
</dbReference>
<dbReference type="CDD" id="cd06171">
    <property type="entry name" value="Sigma70_r4"/>
    <property type="match status" value="1"/>
</dbReference>
<dbReference type="Pfam" id="PF08281">
    <property type="entry name" value="Sigma70_r4_2"/>
    <property type="match status" value="1"/>
</dbReference>
<dbReference type="InterPro" id="IPR014284">
    <property type="entry name" value="RNA_pol_sigma-70_dom"/>
</dbReference>
<dbReference type="AlphaFoldDB" id="Q01QB2"/>
<dbReference type="KEGG" id="sus:Acid_7247"/>
<dbReference type="NCBIfam" id="TIGR02937">
    <property type="entry name" value="sigma70-ECF"/>
    <property type="match status" value="1"/>
</dbReference>
<dbReference type="Gene3D" id="1.10.1740.10">
    <property type="match status" value="1"/>
</dbReference>
<dbReference type="PANTHER" id="PTHR43133:SF8">
    <property type="entry name" value="RNA POLYMERASE SIGMA FACTOR HI_1459-RELATED"/>
    <property type="match status" value="1"/>
</dbReference>
<name>Q01QB2_SOLUE</name>
<dbReference type="InterPro" id="IPR007627">
    <property type="entry name" value="RNA_pol_sigma70_r2"/>
</dbReference>
<keyword evidence="4" id="KW-0238">DNA-binding</keyword>
<evidence type="ECO:0000256" key="5">
    <source>
        <dbReference type="ARBA" id="ARBA00023163"/>
    </source>
</evidence>
<keyword evidence="5" id="KW-0804">Transcription</keyword>
<evidence type="ECO:0000313" key="8">
    <source>
        <dbReference type="EMBL" id="ABJ88158.1"/>
    </source>
</evidence>
<dbReference type="Pfam" id="PF04542">
    <property type="entry name" value="Sigma70_r2"/>
    <property type="match status" value="1"/>
</dbReference>
<dbReference type="Gene3D" id="1.10.10.10">
    <property type="entry name" value="Winged helix-like DNA-binding domain superfamily/Winged helix DNA-binding domain"/>
    <property type="match status" value="1"/>
</dbReference>
<comment type="similarity">
    <text evidence="1">Belongs to the sigma-70 factor family. ECF subfamily.</text>
</comment>
<dbReference type="GO" id="GO:0003677">
    <property type="term" value="F:DNA binding"/>
    <property type="evidence" value="ECO:0007669"/>
    <property type="project" value="UniProtKB-KW"/>
</dbReference>
<dbReference type="InterPro" id="IPR036388">
    <property type="entry name" value="WH-like_DNA-bd_sf"/>
</dbReference>
<dbReference type="GO" id="GO:0016987">
    <property type="term" value="F:sigma factor activity"/>
    <property type="evidence" value="ECO:0007669"/>
    <property type="project" value="UniProtKB-KW"/>
</dbReference>
<accession>Q01QB2</accession>
<evidence type="ECO:0000256" key="1">
    <source>
        <dbReference type="ARBA" id="ARBA00010641"/>
    </source>
</evidence>
<dbReference type="SUPFAM" id="SSF88946">
    <property type="entry name" value="Sigma2 domain of RNA polymerase sigma factors"/>
    <property type="match status" value="1"/>
</dbReference>
<dbReference type="STRING" id="234267.Acid_7247"/>